<feature type="region of interest" description="Disordered" evidence="1">
    <location>
        <begin position="475"/>
        <end position="495"/>
    </location>
</feature>
<accession>A0A6H5G1G0</accession>
<feature type="region of interest" description="Disordered" evidence="1">
    <location>
        <begin position="866"/>
        <end position="889"/>
    </location>
</feature>
<keyword evidence="3" id="KW-1185">Reference proteome</keyword>
<feature type="region of interest" description="Disordered" evidence="1">
    <location>
        <begin position="306"/>
        <end position="346"/>
    </location>
</feature>
<feature type="compositionally biased region" description="Polar residues" evidence="1">
    <location>
        <begin position="1408"/>
        <end position="1424"/>
    </location>
</feature>
<feature type="region of interest" description="Disordered" evidence="1">
    <location>
        <begin position="1401"/>
        <end position="1424"/>
    </location>
</feature>
<proteinExistence type="predicted"/>
<feature type="compositionally biased region" description="Low complexity" evidence="1">
    <location>
        <begin position="871"/>
        <end position="883"/>
    </location>
</feature>
<dbReference type="OrthoDB" id="6606417at2759"/>
<feature type="compositionally biased region" description="Polar residues" evidence="1">
    <location>
        <begin position="46"/>
        <end position="61"/>
    </location>
</feature>
<feature type="compositionally biased region" description="Pro residues" evidence="1">
    <location>
        <begin position="308"/>
        <end position="317"/>
    </location>
</feature>
<sequence>MNYVKTLSNFFSVLQVTSRQQTITIHDTPSPPVSVITISDSEDEGSQLTSNAANHNRSNTGNSNHVNVPVVSSNSTSNSNSNIGAPTNNMNNAANVVSSTSGKGNEKRVAYTIGGHKRSGESVRDYHRGQPPAAHSSRDQHVLTSKPWPPQAIPLHQPYSWTASHWPRVFVFLHLLSFPTTALSGSSIFLLISGLLKSQTHNGTETLTHNRGQTHYQHGSQRQKWLPHHSSALHTLVNPTQEGEEGGGKEDISCGQPDMTSRAQQDQVNWSYATPPYYHPRNYLNPPPPPYATGRICNGACCRRPSRAGPPVPPPPTYATHPPPHHYGASLPCRPQENPYSRPPPLPPNQVSSFVPVNPFLAPHRPYPQHQQPQQPQLGVHRPIPQSRFDYNDYHHQYSKPSTSGASVNHQAFHPVIKPNSNAYGVNNQSHVSSATLDQYTPSTCSLYSSQGDQEPALPNLDLRKFLSTWQDKDEDVFESDQLPKPKPQYQEPPQNQEVFKPLDCSKRTDTAYPMYGYSHSQMNNHPNHYNKPLQAVPSQQGGGEPAFPNPSYMPGPTYGSLAPDNECGGFNPSQVSMPSHGIVDTDPQHVGFERRIEKIYNPHSCKPMSNLAPGDTANHYASDDVNKNLQMKPPPPPPPNMAEKNQYHLSASLECEDLFDDINRRKEERQRNIVHPLVYQESFHQRPTGHPGRPKMDIPHVSVKPNTAAQVQMNYPVENFSPQDFSPDGDDARKIKGLPFKKWVQKHKKSHDELFNRFMMDFTSRETVIERLHVPSCEQPMPPVVMDVDENVDAGMVPPENMNPVPSQVSGAGSGRENVNFEETISTSADHNYDYASTVDLAGDSMTGACAYRSVAELVATEHPLEKPPSAAGSANEENSSSKPGIEISPVDIDLNIASSCDLNNIMDGNPCKEQSSQRSYLKMKDPRDANECTVNGADLISIVDDCSSTVPMDGEAVMRHDDGCNDVLAVGDQVNEIFIHSETREVDDSAPTSTDGKEETIIVTYTCDDDEAIPGHCSGSLISDCNIRVSPNKTLTKPGLNKFSLCVRRRRRVSSRETWRIKNRLPLKSVYHSRSSSLGRKKSKRKKNIGERLKILVHASERSFKMEDANNREGENIHFDSIIGVNFDDTKDVNPKDTTIDLIYETDSKVKNNPPMDLTVDKIVSVESTVIDRNSNVVSCKSVGSTDVVVTSADEDFTHQDPSVGTTDQIGEGLKSDDSHSLVDVVDGVLDGILNWPHHEEEISSTNLKESLRVSLPWGKIFKDETVIPEEGKTLSIGPARIEFRYTPSDDGQPGNSQANGKPAEKMSCVFPVKQVLVKRNSSSSNERLPKMVIKKTGGEEYKSYIKDANLRVVSIKNPGKDGQAEVIIESDRPLTEAVAEAEAEGEMDGKPCLIKLNVNEDDQSSDVGTSTTIGEPNGRAS</sequence>
<feature type="non-terminal residue" evidence="2">
    <location>
        <position position="1424"/>
    </location>
</feature>
<feature type="region of interest" description="Disordered" evidence="1">
    <location>
        <begin position="118"/>
        <end position="144"/>
    </location>
</feature>
<organism evidence="2 3">
    <name type="scientific">Nesidiocoris tenuis</name>
    <dbReference type="NCBI Taxonomy" id="355587"/>
    <lineage>
        <taxon>Eukaryota</taxon>
        <taxon>Metazoa</taxon>
        <taxon>Ecdysozoa</taxon>
        <taxon>Arthropoda</taxon>
        <taxon>Hexapoda</taxon>
        <taxon>Insecta</taxon>
        <taxon>Pterygota</taxon>
        <taxon>Neoptera</taxon>
        <taxon>Paraneoptera</taxon>
        <taxon>Hemiptera</taxon>
        <taxon>Heteroptera</taxon>
        <taxon>Panheteroptera</taxon>
        <taxon>Cimicomorpha</taxon>
        <taxon>Miridae</taxon>
        <taxon>Dicyphina</taxon>
        <taxon>Nesidiocoris</taxon>
    </lineage>
</organism>
<feature type="region of interest" description="Disordered" evidence="1">
    <location>
        <begin position="37"/>
        <end position="90"/>
    </location>
</feature>
<evidence type="ECO:0000313" key="2">
    <source>
        <dbReference type="EMBL" id="CAA9995926.1"/>
    </source>
</evidence>
<name>A0A6H5G1G0_9HEMI</name>
<evidence type="ECO:0000313" key="3">
    <source>
        <dbReference type="Proteomes" id="UP000479000"/>
    </source>
</evidence>
<reference evidence="2 3" key="1">
    <citation type="submission" date="2020-02" db="EMBL/GenBank/DDBJ databases">
        <authorList>
            <person name="Ferguson B K."/>
        </authorList>
    </citation>
    <scope>NUCLEOTIDE SEQUENCE [LARGE SCALE GENOMIC DNA]</scope>
</reference>
<dbReference type="Proteomes" id="UP000479000">
    <property type="component" value="Unassembled WGS sequence"/>
</dbReference>
<gene>
    <name evidence="2" type="ORF">NTEN_LOCUS2620</name>
</gene>
<feature type="region of interest" description="Disordered" evidence="1">
    <location>
        <begin position="238"/>
        <end position="266"/>
    </location>
</feature>
<feature type="compositionally biased region" description="Low complexity" evidence="1">
    <location>
        <begin position="62"/>
        <end position="90"/>
    </location>
</feature>
<feature type="compositionally biased region" description="Basic and acidic residues" evidence="1">
    <location>
        <begin position="118"/>
        <end position="128"/>
    </location>
</feature>
<evidence type="ECO:0000256" key="1">
    <source>
        <dbReference type="SAM" id="MobiDB-lite"/>
    </source>
</evidence>
<protein>
    <submittedName>
        <fullName evidence="2">Uncharacterized protein</fullName>
    </submittedName>
</protein>
<dbReference type="EMBL" id="CADCXU010004155">
    <property type="protein sequence ID" value="CAA9995926.1"/>
    <property type="molecule type" value="Genomic_DNA"/>
</dbReference>